<comment type="caution">
    <text evidence="2">The sequence shown here is derived from an EMBL/GenBank/DDBJ whole genome shotgun (WGS) entry which is preliminary data.</text>
</comment>
<proteinExistence type="predicted"/>
<dbReference type="PANTHER" id="PTHR38444">
    <property type="entry name" value="ENTEROBACTIN BIOSYNTHESIS PROTEIN YBDZ"/>
    <property type="match status" value="1"/>
</dbReference>
<reference evidence="2 3" key="1">
    <citation type="submission" date="2018-08" db="EMBL/GenBank/DDBJ databases">
        <title>Verrucosispora craniellae sp. nov., isolated from a marine sponge in the South China Sea.</title>
        <authorList>
            <person name="Li L."/>
            <person name="Lin H.W."/>
        </authorList>
    </citation>
    <scope>NUCLEOTIDE SEQUENCE [LARGE SCALE GENOMIC DNA]</scope>
    <source>
        <strain evidence="2 3">LHW63014</strain>
    </source>
</reference>
<sequence length="82" mass="9269">MPQNPFDDDTGTFFALVNHEEQYSLWPTFKPVPSGWTIVFGGPGGAPRKEVLDWIDKTWTDLRPKSLRDFIAEQEALTTSGN</sequence>
<keyword evidence="3" id="KW-1185">Reference proteome</keyword>
<name>A0A372FT78_9ACTN</name>
<dbReference type="Pfam" id="PF03621">
    <property type="entry name" value="MbtH"/>
    <property type="match status" value="1"/>
</dbReference>
<dbReference type="Proteomes" id="UP000262621">
    <property type="component" value="Unassembled WGS sequence"/>
</dbReference>
<dbReference type="AlphaFoldDB" id="A0A372FT78"/>
<dbReference type="SUPFAM" id="SSF160582">
    <property type="entry name" value="MbtH-like"/>
    <property type="match status" value="1"/>
</dbReference>
<gene>
    <name evidence="2" type="ORF">D0Q02_26150</name>
</gene>
<feature type="domain" description="MbtH-like" evidence="1">
    <location>
        <begin position="4"/>
        <end position="57"/>
    </location>
</feature>
<dbReference type="Gene3D" id="3.90.820.10">
    <property type="entry name" value="Structural Genomics, Unknown Function 30-nov-00 1gh9 Mol_id"/>
    <property type="match status" value="1"/>
</dbReference>
<dbReference type="OrthoDB" id="7584480at2"/>
<evidence type="ECO:0000259" key="1">
    <source>
        <dbReference type="SMART" id="SM00923"/>
    </source>
</evidence>
<dbReference type="SMART" id="SM00923">
    <property type="entry name" value="MbtH"/>
    <property type="match status" value="1"/>
</dbReference>
<dbReference type="EMBL" id="QVFU01000047">
    <property type="protein sequence ID" value="RFS43720.1"/>
    <property type="molecule type" value="Genomic_DNA"/>
</dbReference>
<dbReference type="GO" id="GO:0019290">
    <property type="term" value="P:siderophore biosynthetic process"/>
    <property type="evidence" value="ECO:0007669"/>
    <property type="project" value="TreeGrafter"/>
</dbReference>
<organism evidence="2 3">
    <name type="scientific">Micromonospora craniellae</name>
    <dbReference type="NCBI Taxonomy" id="2294034"/>
    <lineage>
        <taxon>Bacteria</taxon>
        <taxon>Bacillati</taxon>
        <taxon>Actinomycetota</taxon>
        <taxon>Actinomycetes</taxon>
        <taxon>Micromonosporales</taxon>
        <taxon>Micromonosporaceae</taxon>
        <taxon>Micromonospora</taxon>
    </lineage>
</organism>
<dbReference type="InterPro" id="IPR037407">
    <property type="entry name" value="MLP_fam"/>
</dbReference>
<protein>
    <submittedName>
        <fullName evidence="2">MbtH family protein</fullName>
    </submittedName>
</protein>
<dbReference type="GO" id="GO:0005829">
    <property type="term" value="C:cytosol"/>
    <property type="evidence" value="ECO:0007669"/>
    <property type="project" value="TreeGrafter"/>
</dbReference>
<evidence type="ECO:0000313" key="2">
    <source>
        <dbReference type="EMBL" id="RFS43720.1"/>
    </source>
</evidence>
<evidence type="ECO:0000313" key="3">
    <source>
        <dbReference type="Proteomes" id="UP000262621"/>
    </source>
</evidence>
<dbReference type="InterPro" id="IPR005153">
    <property type="entry name" value="MbtH-like_dom"/>
</dbReference>
<dbReference type="RefSeq" id="WP_117230660.1">
    <property type="nucleotide sequence ID" value="NZ_CP061725.1"/>
</dbReference>
<accession>A0A372FT78</accession>
<dbReference type="PANTHER" id="PTHR38444:SF1">
    <property type="entry name" value="ENTEROBACTIN BIOSYNTHESIS PROTEIN YBDZ"/>
    <property type="match status" value="1"/>
</dbReference>
<dbReference type="InterPro" id="IPR038020">
    <property type="entry name" value="MbtH-like_sf"/>
</dbReference>